<name>A0ABU0LIZ3_XANAG</name>
<proteinExistence type="predicted"/>
<evidence type="ECO:0000313" key="2">
    <source>
        <dbReference type="Proteomes" id="UP001241747"/>
    </source>
</evidence>
<evidence type="ECO:0000313" key="1">
    <source>
        <dbReference type="EMBL" id="MDQ0507112.1"/>
    </source>
</evidence>
<sequence length="95" mass="11045">MQIEQSASRSVLWQERRWDVVQRGLEHLLALAQRYHNEGQLCQAADIYWMLSEDYTGTSQAIEAEEGLLRLAEAYERCGWRKMAQAIFARLSALE</sequence>
<protein>
    <submittedName>
        <fullName evidence="1">Uncharacterized protein</fullName>
    </submittedName>
</protein>
<accession>A0ABU0LIZ3</accession>
<comment type="caution">
    <text evidence="1">The sequence shown here is derived from an EMBL/GenBank/DDBJ whole genome shotgun (WGS) entry which is preliminary data.</text>
</comment>
<dbReference type="Proteomes" id="UP001241747">
    <property type="component" value="Unassembled WGS sequence"/>
</dbReference>
<organism evidence="1 2">
    <name type="scientific">Xanthobacter agilis</name>
    <dbReference type="NCBI Taxonomy" id="47492"/>
    <lineage>
        <taxon>Bacteria</taxon>
        <taxon>Pseudomonadati</taxon>
        <taxon>Pseudomonadota</taxon>
        <taxon>Alphaproteobacteria</taxon>
        <taxon>Hyphomicrobiales</taxon>
        <taxon>Xanthobacteraceae</taxon>
        <taxon>Xanthobacter</taxon>
    </lineage>
</organism>
<dbReference type="RefSeq" id="WP_237347655.1">
    <property type="nucleotide sequence ID" value="NZ_JABWGX010000044.1"/>
</dbReference>
<dbReference type="EMBL" id="JAUSVY010000013">
    <property type="protein sequence ID" value="MDQ0507112.1"/>
    <property type="molecule type" value="Genomic_DNA"/>
</dbReference>
<reference evidence="1 2" key="1">
    <citation type="submission" date="2023-07" db="EMBL/GenBank/DDBJ databases">
        <title>Genomic Encyclopedia of Type Strains, Phase IV (KMG-IV): sequencing the most valuable type-strain genomes for metagenomic binning, comparative biology and taxonomic classification.</title>
        <authorList>
            <person name="Goeker M."/>
        </authorList>
    </citation>
    <scope>NUCLEOTIDE SEQUENCE [LARGE SCALE GENOMIC DNA]</scope>
    <source>
        <strain evidence="1 2">DSM 3770</strain>
    </source>
</reference>
<keyword evidence="2" id="KW-1185">Reference proteome</keyword>
<gene>
    <name evidence="1" type="ORF">QOZ94_003928</name>
</gene>